<organism evidence="2 3">
    <name type="scientific">Strongyloides venezuelensis</name>
    <name type="common">Threadworm</name>
    <dbReference type="NCBI Taxonomy" id="75913"/>
    <lineage>
        <taxon>Eukaryota</taxon>
        <taxon>Metazoa</taxon>
        <taxon>Ecdysozoa</taxon>
        <taxon>Nematoda</taxon>
        <taxon>Chromadorea</taxon>
        <taxon>Rhabditida</taxon>
        <taxon>Tylenchina</taxon>
        <taxon>Panagrolaimomorpha</taxon>
        <taxon>Strongyloidoidea</taxon>
        <taxon>Strongyloididae</taxon>
        <taxon>Strongyloides</taxon>
    </lineage>
</organism>
<reference evidence="2" key="1">
    <citation type="submission" date="2014-07" db="EMBL/GenBank/DDBJ databases">
        <authorList>
            <person name="Martin A.A"/>
            <person name="De Silva N."/>
        </authorList>
    </citation>
    <scope>NUCLEOTIDE SEQUENCE</scope>
</reference>
<feature type="signal peptide" evidence="1">
    <location>
        <begin position="1"/>
        <end position="24"/>
    </location>
</feature>
<protein>
    <submittedName>
        <fullName evidence="3">Variable surface protein</fullName>
    </submittedName>
</protein>
<keyword evidence="1" id="KW-0732">Signal</keyword>
<dbReference type="AlphaFoldDB" id="A0A0K0G5G9"/>
<keyword evidence="2" id="KW-1185">Reference proteome</keyword>
<sequence>MIKYNKKYKCVFIAILLCASFGNLEPNITKHCLLYSECKKYVDKKQEFCLKTLTNDLPKNCKVKENFQELSRLMIKKNNLMKECIKVKQNFYSTINSTSTEHNSTKVALNSFCTSYNNLTFIIHENIKFNSCWIELNYLYEKFHVFEGCCSTYYNCSHGKKNVVLTKKIFQIYDKIEISINKCRKNLQANLEKLVVYLRPPLLEKIKNINYFHTYDKNYNSLYFNMRILVLYNKLVQKVIFKIKNDNFIKKTNTSLKDSEAENENLVVFNTTSTINQSKIENERILKKIKLPKRYKIDEYTKLSKNNEDKLSKNTLIYLNNNTKNNPDFLETMSKDSHLVNISKLNLSNYNDNIIKNKVLENILKVIFNTNIKLNNTLIN</sequence>
<evidence type="ECO:0000313" key="2">
    <source>
        <dbReference type="Proteomes" id="UP000035680"/>
    </source>
</evidence>
<evidence type="ECO:0000313" key="3">
    <source>
        <dbReference type="WBParaSite" id="SVE_1998700.1"/>
    </source>
</evidence>
<reference evidence="3" key="2">
    <citation type="submission" date="2015-08" db="UniProtKB">
        <authorList>
            <consortium name="WormBaseParasite"/>
        </authorList>
    </citation>
    <scope>IDENTIFICATION</scope>
</reference>
<dbReference type="WBParaSite" id="SVE_1998700.1">
    <property type="protein sequence ID" value="SVE_1998700.1"/>
    <property type="gene ID" value="SVE_1998700"/>
</dbReference>
<proteinExistence type="predicted"/>
<accession>A0A0K0G5G9</accession>
<name>A0A0K0G5G9_STRVS</name>
<evidence type="ECO:0000256" key="1">
    <source>
        <dbReference type="SAM" id="SignalP"/>
    </source>
</evidence>
<dbReference type="Proteomes" id="UP000035680">
    <property type="component" value="Unassembled WGS sequence"/>
</dbReference>
<feature type="chain" id="PRO_5005330603" evidence="1">
    <location>
        <begin position="25"/>
        <end position="380"/>
    </location>
</feature>